<evidence type="ECO:0000256" key="1">
    <source>
        <dbReference type="SAM" id="MobiDB-lite"/>
    </source>
</evidence>
<reference evidence="3" key="1">
    <citation type="submission" date="2022-10" db="EMBL/GenBank/DDBJ databases">
        <title>Luteolibacter sp. GHJ8, whole genome shotgun sequencing project.</title>
        <authorList>
            <person name="Zhao G."/>
            <person name="Shen L."/>
        </authorList>
    </citation>
    <scope>NUCLEOTIDE SEQUENCE</scope>
    <source>
        <strain evidence="3">GHJ8</strain>
    </source>
</reference>
<dbReference type="Proteomes" id="UP001165653">
    <property type="component" value="Unassembled WGS sequence"/>
</dbReference>
<dbReference type="NCBIfam" id="TIGR03803">
    <property type="entry name" value="Gloeo_Verruco"/>
    <property type="match status" value="4"/>
</dbReference>
<feature type="chain" id="PRO_5046075000" evidence="2">
    <location>
        <begin position="27"/>
        <end position="619"/>
    </location>
</feature>
<gene>
    <name evidence="3" type="ORF">OJ996_18755</name>
</gene>
<protein>
    <submittedName>
        <fullName evidence="3">Uncharacterized protein</fullName>
    </submittedName>
</protein>
<organism evidence="3 4">
    <name type="scientific">Luteolibacter rhizosphaerae</name>
    <dbReference type="NCBI Taxonomy" id="2989719"/>
    <lineage>
        <taxon>Bacteria</taxon>
        <taxon>Pseudomonadati</taxon>
        <taxon>Verrucomicrobiota</taxon>
        <taxon>Verrucomicrobiia</taxon>
        <taxon>Verrucomicrobiales</taxon>
        <taxon>Verrucomicrobiaceae</taxon>
        <taxon>Luteolibacter</taxon>
    </lineage>
</organism>
<dbReference type="RefSeq" id="WP_264515187.1">
    <property type="nucleotide sequence ID" value="NZ_JAPDDR010000010.1"/>
</dbReference>
<dbReference type="Pfam" id="PF17963">
    <property type="entry name" value="Big_9"/>
    <property type="match status" value="1"/>
</dbReference>
<dbReference type="EMBL" id="JAPDDR010000010">
    <property type="protein sequence ID" value="MCW1915633.1"/>
    <property type="molecule type" value="Genomic_DNA"/>
</dbReference>
<dbReference type="SUPFAM" id="SSF63829">
    <property type="entry name" value="Calcium-dependent phosphotriesterase"/>
    <property type="match status" value="1"/>
</dbReference>
<proteinExistence type="predicted"/>
<sequence>MKLNPLLLWPVLAAAPLSLQSVFAQGAIVDEVQVLSSLYEPTGDLVNRGDGYFYGAARWSNSAKSGVIFRFAPGSDAEVLYTFGTIADAGVPNYGGANPATGLQLGPDGAFYGTTSYGGAHTHGTIYRISPDGVFSVLHDINASVDGYGAYRLIVTPAGVIYGVMGDGGPQGGGTIFRIGTNGVFETVHAFEDPESIPPNTEVPPGTRFDFSSPAELVLGQDGKIYGTTGIGGPVNPFGSFRFTYGGFFRLEDAGTVTVLAEFDSLQDHVWRLVPTDDGFHANTEDELLHISYTGTVTEVAEIETEETGSVYLTSPIEKADGLYGVSLYGGEEDGGFIYKHVEGEGTTILYNFPADYRSRLKWLFAGADDVLYGLTAYAESQVPETSASASRDASGARDPKKKKRLPDSVLPKAFRVRTSQTSVENFLPLAKPDTAWLPAKAKDGVREVVVDVLANDRDTDGGTLSIIGVEAAEGLIAEVVGTPKGQRVSVSTTAAHPGSGVVSYHLSDGSGVSTGTISVKSPASGVFTGQATAPEVAAAPLTVKFGKKNSVTAILVIGGKKYTGKGSLDVSDSADISLKSKGKTPVNLHLGLVRGSSPQVIATAVDGSATYSATCSPK</sequence>
<feature type="signal peptide" evidence="2">
    <location>
        <begin position="1"/>
        <end position="26"/>
    </location>
</feature>
<dbReference type="InterPro" id="IPR022519">
    <property type="entry name" value="Gloeo/Verruco_rpt"/>
</dbReference>
<feature type="region of interest" description="Disordered" evidence="1">
    <location>
        <begin position="384"/>
        <end position="405"/>
    </location>
</feature>
<keyword evidence="4" id="KW-1185">Reference proteome</keyword>
<evidence type="ECO:0000313" key="4">
    <source>
        <dbReference type="Proteomes" id="UP001165653"/>
    </source>
</evidence>
<comment type="caution">
    <text evidence="3">The sequence shown here is derived from an EMBL/GenBank/DDBJ whole genome shotgun (WGS) entry which is preliminary data.</text>
</comment>
<evidence type="ECO:0000256" key="2">
    <source>
        <dbReference type="SAM" id="SignalP"/>
    </source>
</evidence>
<name>A0ABT3G712_9BACT</name>
<evidence type="ECO:0000313" key="3">
    <source>
        <dbReference type="EMBL" id="MCW1915633.1"/>
    </source>
</evidence>
<keyword evidence="2" id="KW-0732">Signal</keyword>
<accession>A0ABT3G712</accession>